<feature type="compositionally biased region" description="Polar residues" evidence="1">
    <location>
        <begin position="65"/>
        <end position="79"/>
    </location>
</feature>
<dbReference type="Proteomes" id="UP000314294">
    <property type="component" value="Unassembled WGS sequence"/>
</dbReference>
<gene>
    <name evidence="2" type="ORF">EYF80_048900</name>
</gene>
<evidence type="ECO:0000256" key="1">
    <source>
        <dbReference type="SAM" id="MobiDB-lite"/>
    </source>
</evidence>
<sequence>MSHGVNGSPASRLQLPQTKTATALRFRPLDSTSDHHLYNNVQPQAPALRPQYRGVPPLAKIRTPHNIQQTGAEPSSAHINSLKRGPHLRQPQPLLYLTTTGTGGQRTRRH</sequence>
<protein>
    <submittedName>
        <fullName evidence="2">Uncharacterized protein</fullName>
    </submittedName>
</protein>
<feature type="region of interest" description="Disordered" evidence="1">
    <location>
        <begin position="65"/>
        <end position="110"/>
    </location>
</feature>
<dbReference type="AlphaFoldDB" id="A0A4Z2FKX1"/>
<evidence type="ECO:0000313" key="3">
    <source>
        <dbReference type="Proteomes" id="UP000314294"/>
    </source>
</evidence>
<reference evidence="2 3" key="1">
    <citation type="submission" date="2019-03" db="EMBL/GenBank/DDBJ databases">
        <title>First draft genome of Liparis tanakae, snailfish: a comprehensive survey of snailfish specific genes.</title>
        <authorList>
            <person name="Kim W."/>
            <person name="Song I."/>
            <person name="Jeong J.-H."/>
            <person name="Kim D."/>
            <person name="Kim S."/>
            <person name="Ryu S."/>
            <person name="Song J.Y."/>
            <person name="Lee S.K."/>
        </authorList>
    </citation>
    <scope>NUCLEOTIDE SEQUENCE [LARGE SCALE GENOMIC DNA]</scope>
    <source>
        <tissue evidence="2">Muscle</tissue>
    </source>
</reference>
<feature type="compositionally biased region" description="Low complexity" evidence="1">
    <location>
        <begin position="88"/>
        <end position="100"/>
    </location>
</feature>
<dbReference type="EMBL" id="SRLO01001147">
    <property type="protein sequence ID" value="TNN40932.1"/>
    <property type="molecule type" value="Genomic_DNA"/>
</dbReference>
<organism evidence="2 3">
    <name type="scientific">Liparis tanakae</name>
    <name type="common">Tanaka's snailfish</name>
    <dbReference type="NCBI Taxonomy" id="230148"/>
    <lineage>
        <taxon>Eukaryota</taxon>
        <taxon>Metazoa</taxon>
        <taxon>Chordata</taxon>
        <taxon>Craniata</taxon>
        <taxon>Vertebrata</taxon>
        <taxon>Euteleostomi</taxon>
        <taxon>Actinopterygii</taxon>
        <taxon>Neopterygii</taxon>
        <taxon>Teleostei</taxon>
        <taxon>Neoteleostei</taxon>
        <taxon>Acanthomorphata</taxon>
        <taxon>Eupercaria</taxon>
        <taxon>Perciformes</taxon>
        <taxon>Cottioidei</taxon>
        <taxon>Cottales</taxon>
        <taxon>Liparidae</taxon>
        <taxon>Liparis</taxon>
    </lineage>
</organism>
<keyword evidence="3" id="KW-1185">Reference proteome</keyword>
<proteinExistence type="predicted"/>
<comment type="caution">
    <text evidence="2">The sequence shown here is derived from an EMBL/GenBank/DDBJ whole genome shotgun (WGS) entry which is preliminary data.</text>
</comment>
<accession>A0A4Z2FKX1</accession>
<evidence type="ECO:0000313" key="2">
    <source>
        <dbReference type="EMBL" id="TNN40932.1"/>
    </source>
</evidence>
<name>A0A4Z2FKX1_9TELE</name>